<dbReference type="EMBL" id="CP021425">
    <property type="protein sequence ID" value="ARU57833.1"/>
    <property type="molecule type" value="Genomic_DNA"/>
</dbReference>
<dbReference type="InterPro" id="IPR011992">
    <property type="entry name" value="EF-hand-dom_pair"/>
</dbReference>
<dbReference type="PROSITE" id="PS50222">
    <property type="entry name" value="EF_HAND_2"/>
    <property type="match status" value="1"/>
</dbReference>
<evidence type="ECO:0000259" key="2">
    <source>
        <dbReference type="PROSITE" id="PS50222"/>
    </source>
</evidence>
<dbReference type="Pfam" id="PF13202">
    <property type="entry name" value="EF-hand_5"/>
    <property type="match status" value="2"/>
</dbReference>
<feature type="domain" description="EF-hand" evidence="2">
    <location>
        <begin position="54"/>
        <end position="89"/>
    </location>
</feature>
<dbReference type="AlphaFoldDB" id="A0A1Y0IEN1"/>
<evidence type="ECO:0000256" key="1">
    <source>
        <dbReference type="SAM" id="SignalP"/>
    </source>
</evidence>
<dbReference type="KEGG" id="ome:OLMES_3813"/>
<dbReference type="GO" id="GO:0005509">
    <property type="term" value="F:calcium ion binding"/>
    <property type="evidence" value="ECO:0007669"/>
    <property type="project" value="InterPro"/>
</dbReference>
<dbReference type="RefSeq" id="WP_087462685.1">
    <property type="nucleotide sequence ID" value="NZ_CP021425.1"/>
</dbReference>
<feature type="chain" id="PRO_5012168900" description="EF-hand domain-containing protein" evidence="1">
    <location>
        <begin position="24"/>
        <end position="95"/>
    </location>
</feature>
<accession>A0A1Y0IEN1</accession>
<keyword evidence="4" id="KW-1185">Reference proteome</keyword>
<dbReference type="OrthoDB" id="6197450at2"/>
<dbReference type="InterPro" id="IPR018247">
    <property type="entry name" value="EF_Hand_1_Ca_BS"/>
</dbReference>
<gene>
    <name evidence="3" type="ORF">OLMES_3813</name>
</gene>
<dbReference type="Gene3D" id="1.10.238.10">
    <property type="entry name" value="EF-hand"/>
    <property type="match status" value="1"/>
</dbReference>
<organism evidence="3 4">
    <name type="scientific">Oleiphilus messinensis</name>
    <dbReference type="NCBI Taxonomy" id="141451"/>
    <lineage>
        <taxon>Bacteria</taxon>
        <taxon>Pseudomonadati</taxon>
        <taxon>Pseudomonadota</taxon>
        <taxon>Gammaproteobacteria</taxon>
        <taxon>Oceanospirillales</taxon>
        <taxon>Oleiphilaceae</taxon>
        <taxon>Oleiphilus</taxon>
    </lineage>
</organism>
<reference evidence="3 4" key="1">
    <citation type="submission" date="2017-05" db="EMBL/GenBank/DDBJ databases">
        <title>Genomic insights into alkan degradation activity of Oleiphilus messinensis.</title>
        <authorList>
            <person name="Kozyavkin S.A."/>
            <person name="Slesarev A.I."/>
            <person name="Golyshin P.N."/>
            <person name="Korzhenkov A."/>
            <person name="Golyshina O.N."/>
            <person name="Toshchakov S.V."/>
        </authorList>
    </citation>
    <scope>NUCLEOTIDE SEQUENCE [LARGE SCALE GENOMIC DNA]</scope>
    <source>
        <strain evidence="3 4">ME102</strain>
    </source>
</reference>
<dbReference type="InterPro" id="IPR002048">
    <property type="entry name" value="EF_hand_dom"/>
</dbReference>
<proteinExistence type="predicted"/>
<dbReference type="Proteomes" id="UP000196027">
    <property type="component" value="Chromosome"/>
</dbReference>
<dbReference type="PROSITE" id="PS00018">
    <property type="entry name" value="EF_HAND_1"/>
    <property type="match status" value="1"/>
</dbReference>
<protein>
    <recommendedName>
        <fullName evidence="2">EF-hand domain-containing protein</fullName>
    </recommendedName>
</protein>
<sequence length="95" mass="9850">MKAAYVFLAVGLAAASTSTLVSAEAAKKAEASAETVFSALDQDSSGYIETAEAAQSKELTEQFTMVDADQDGKISADEYTLYKGESTAAGEPAKQ</sequence>
<evidence type="ECO:0000313" key="4">
    <source>
        <dbReference type="Proteomes" id="UP000196027"/>
    </source>
</evidence>
<evidence type="ECO:0000313" key="3">
    <source>
        <dbReference type="EMBL" id="ARU57833.1"/>
    </source>
</evidence>
<feature type="signal peptide" evidence="1">
    <location>
        <begin position="1"/>
        <end position="23"/>
    </location>
</feature>
<dbReference type="SUPFAM" id="SSF47473">
    <property type="entry name" value="EF-hand"/>
    <property type="match status" value="1"/>
</dbReference>
<keyword evidence="1" id="KW-0732">Signal</keyword>
<name>A0A1Y0IEN1_9GAMM</name>